<keyword evidence="2" id="KW-1185">Reference proteome</keyword>
<evidence type="ECO:0000313" key="2">
    <source>
        <dbReference type="Proteomes" id="UP001328107"/>
    </source>
</evidence>
<reference evidence="2" key="1">
    <citation type="submission" date="2022-10" db="EMBL/GenBank/DDBJ databases">
        <title>Genome assembly of Pristionchus species.</title>
        <authorList>
            <person name="Yoshida K."/>
            <person name="Sommer R.J."/>
        </authorList>
    </citation>
    <scope>NUCLEOTIDE SEQUENCE [LARGE SCALE GENOMIC DNA]</scope>
    <source>
        <strain evidence="2">RS5460</strain>
    </source>
</reference>
<dbReference type="EMBL" id="BTRK01000005">
    <property type="protein sequence ID" value="GMR50874.1"/>
    <property type="molecule type" value="Genomic_DNA"/>
</dbReference>
<dbReference type="AlphaFoldDB" id="A0AAN5CVB9"/>
<sequence>RHECSVFANDDAVCRLEWLLTWIGVCLVLHFDQLHRLTTRSSTNVENRLWFECACVSRTCDG</sequence>
<organism evidence="1 2">
    <name type="scientific">Pristionchus mayeri</name>
    <dbReference type="NCBI Taxonomy" id="1317129"/>
    <lineage>
        <taxon>Eukaryota</taxon>
        <taxon>Metazoa</taxon>
        <taxon>Ecdysozoa</taxon>
        <taxon>Nematoda</taxon>
        <taxon>Chromadorea</taxon>
        <taxon>Rhabditida</taxon>
        <taxon>Rhabditina</taxon>
        <taxon>Diplogasteromorpha</taxon>
        <taxon>Diplogasteroidea</taxon>
        <taxon>Neodiplogasteridae</taxon>
        <taxon>Pristionchus</taxon>
    </lineage>
</organism>
<protein>
    <submittedName>
        <fullName evidence="1">Uncharacterized protein</fullName>
    </submittedName>
</protein>
<comment type="caution">
    <text evidence="1">The sequence shown here is derived from an EMBL/GenBank/DDBJ whole genome shotgun (WGS) entry which is preliminary data.</text>
</comment>
<gene>
    <name evidence="1" type="ORF">PMAYCL1PPCAC_21069</name>
</gene>
<feature type="non-terminal residue" evidence="1">
    <location>
        <position position="1"/>
    </location>
</feature>
<name>A0AAN5CVB9_9BILA</name>
<proteinExistence type="predicted"/>
<dbReference type="Proteomes" id="UP001328107">
    <property type="component" value="Unassembled WGS sequence"/>
</dbReference>
<accession>A0AAN5CVB9</accession>
<evidence type="ECO:0000313" key="1">
    <source>
        <dbReference type="EMBL" id="GMR50874.1"/>
    </source>
</evidence>